<dbReference type="PROSITE" id="PS51318">
    <property type="entry name" value="TAT"/>
    <property type="match status" value="1"/>
</dbReference>
<feature type="chain" id="PRO_5023106826" description="DUF1501 domain-containing protein" evidence="1">
    <location>
        <begin position="29"/>
        <end position="183"/>
    </location>
</feature>
<evidence type="ECO:0000313" key="2">
    <source>
        <dbReference type="EMBL" id="TZF87112.1"/>
    </source>
</evidence>
<dbReference type="EMBL" id="VTRV01000149">
    <property type="protein sequence ID" value="TZF87112.1"/>
    <property type="molecule type" value="Genomic_DNA"/>
</dbReference>
<sequence length="183" mass="19453">MDPSRRRFIALAGASATVAFWPRLPAFAAMQGADTRLVVVLLRGGLDSLHALPPVGDPDYLRLRGDLAVTDALPATAGFGLHPSLAFASRLFAARQLLPVVAIAPPYRGRSHFEAQDNVENGADASQHLQTGWLNRAASLMSGSDALAVAAVAPLSARGPGRVRTWSPPFTDDVDPTLLQRLR</sequence>
<reference evidence="2 3" key="1">
    <citation type="submission" date="2019-08" db="EMBL/GenBank/DDBJ databases">
        <title>Draft genome sequence of Lysobacter sp. UKS-15.</title>
        <authorList>
            <person name="Im W.-T."/>
        </authorList>
    </citation>
    <scope>NUCLEOTIDE SEQUENCE [LARGE SCALE GENOMIC DNA]</scope>
    <source>
        <strain evidence="2 3">UKS-15</strain>
    </source>
</reference>
<dbReference type="RefSeq" id="WP_425481639.1">
    <property type="nucleotide sequence ID" value="NZ_VTRV01000149.1"/>
</dbReference>
<gene>
    <name evidence="2" type="ORF">FW784_11595</name>
</gene>
<evidence type="ECO:0000256" key="1">
    <source>
        <dbReference type="SAM" id="SignalP"/>
    </source>
</evidence>
<dbReference type="Proteomes" id="UP000323164">
    <property type="component" value="Unassembled WGS sequence"/>
</dbReference>
<comment type="caution">
    <text evidence="2">The sequence shown here is derived from an EMBL/GenBank/DDBJ whole genome shotgun (WGS) entry which is preliminary data.</text>
</comment>
<keyword evidence="1" id="KW-0732">Signal</keyword>
<evidence type="ECO:0000313" key="3">
    <source>
        <dbReference type="Proteomes" id="UP000323164"/>
    </source>
</evidence>
<organism evidence="2 3">
    <name type="scientific">Cognatilysobacter lacus</name>
    <dbReference type="NCBI Taxonomy" id="1643323"/>
    <lineage>
        <taxon>Bacteria</taxon>
        <taxon>Pseudomonadati</taxon>
        <taxon>Pseudomonadota</taxon>
        <taxon>Gammaproteobacteria</taxon>
        <taxon>Lysobacterales</taxon>
        <taxon>Lysobacteraceae</taxon>
        <taxon>Cognatilysobacter</taxon>
    </lineage>
</organism>
<accession>A0A5D8YZ76</accession>
<feature type="non-terminal residue" evidence="2">
    <location>
        <position position="183"/>
    </location>
</feature>
<dbReference type="InterPro" id="IPR006311">
    <property type="entry name" value="TAT_signal"/>
</dbReference>
<keyword evidence="3" id="KW-1185">Reference proteome</keyword>
<proteinExistence type="predicted"/>
<dbReference type="AlphaFoldDB" id="A0A5D8YZ76"/>
<feature type="signal peptide" evidence="1">
    <location>
        <begin position="1"/>
        <end position="28"/>
    </location>
</feature>
<evidence type="ECO:0008006" key="4">
    <source>
        <dbReference type="Google" id="ProtNLM"/>
    </source>
</evidence>
<protein>
    <recommendedName>
        <fullName evidence="4">DUF1501 domain-containing protein</fullName>
    </recommendedName>
</protein>
<name>A0A5D8YZ76_9GAMM</name>